<evidence type="ECO:0000259" key="7">
    <source>
        <dbReference type="Pfam" id="PF02687"/>
    </source>
</evidence>
<feature type="transmembrane region" description="Helical" evidence="6">
    <location>
        <begin position="331"/>
        <end position="356"/>
    </location>
</feature>
<proteinExistence type="predicted"/>
<feature type="domain" description="MacB-like periplasmic core" evidence="8">
    <location>
        <begin position="21"/>
        <end position="240"/>
    </location>
</feature>
<dbReference type="InterPro" id="IPR025857">
    <property type="entry name" value="MacB_PCD"/>
</dbReference>
<evidence type="ECO:0000256" key="6">
    <source>
        <dbReference type="SAM" id="Phobius"/>
    </source>
</evidence>
<dbReference type="GO" id="GO:0005886">
    <property type="term" value="C:plasma membrane"/>
    <property type="evidence" value="ECO:0007669"/>
    <property type="project" value="UniProtKB-SubCell"/>
</dbReference>
<dbReference type="InterPro" id="IPR050250">
    <property type="entry name" value="Macrolide_Exporter_MacB"/>
</dbReference>
<feature type="domain" description="ABC3 transporter permease C-terminal" evidence="7">
    <location>
        <begin position="289"/>
        <end position="404"/>
    </location>
</feature>
<dbReference type="InterPro" id="IPR003838">
    <property type="entry name" value="ABC3_permease_C"/>
</dbReference>
<dbReference type="AlphaFoldDB" id="A0A561P2M5"/>
<evidence type="ECO:0000313" key="9">
    <source>
        <dbReference type="EMBL" id="TWF32360.1"/>
    </source>
</evidence>
<protein>
    <submittedName>
        <fullName evidence="9">ABC-type antimicrobial peptide transport system permease subunit</fullName>
    </submittedName>
</protein>
<comment type="caution">
    <text evidence="9">The sequence shown here is derived from an EMBL/GenBank/DDBJ whole genome shotgun (WGS) entry which is preliminary data.</text>
</comment>
<evidence type="ECO:0000259" key="8">
    <source>
        <dbReference type="Pfam" id="PF12704"/>
    </source>
</evidence>
<feature type="domain" description="ABC3 transporter permease C-terminal" evidence="7">
    <location>
        <begin position="671"/>
        <end position="774"/>
    </location>
</feature>
<evidence type="ECO:0000313" key="10">
    <source>
        <dbReference type="Proteomes" id="UP000320811"/>
    </source>
</evidence>
<reference evidence="9 10" key="1">
    <citation type="submission" date="2019-06" db="EMBL/GenBank/DDBJ databases">
        <title>Sorghum-associated microbial communities from plants grown in Nebraska, USA.</title>
        <authorList>
            <person name="Schachtman D."/>
        </authorList>
    </citation>
    <scope>NUCLEOTIDE SEQUENCE [LARGE SCALE GENOMIC DNA]</scope>
    <source>
        <strain evidence="9 10">1209</strain>
    </source>
</reference>
<name>A0A561P2M5_9BACT</name>
<keyword evidence="10" id="KW-1185">Reference proteome</keyword>
<dbReference type="GO" id="GO:0022857">
    <property type="term" value="F:transmembrane transporter activity"/>
    <property type="evidence" value="ECO:0007669"/>
    <property type="project" value="TreeGrafter"/>
</dbReference>
<keyword evidence="4 6" id="KW-1133">Transmembrane helix</keyword>
<feature type="transmembrane region" description="Helical" evidence="6">
    <location>
        <begin position="723"/>
        <end position="743"/>
    </location>
</feature>
<sequence>MQLHWFKTAWRNIHSNRFFAFINLIGLTAGFAGAMLIFCLVYYHLSFDNFHLDGDRIYRMVSASHYEEDDYSQGVPQPVGKAFRNDYIYGEYIAMRSSLGEPQVTVGSGAAKKIFNSEAAYVEADYFRIFNYPFIRGNAAVLTAPDQAVITEKEAKRFFPGRDPVGQQIVINNGNAYTIAGVLKDIPSNTSNRQQLYLSYANYRKANPWMGGDSSWAAVSSGVQCFVKLRPGISAAAVEKVFPAFLSKYISPEGAKHASLFLQPLSDIHFNRTYDGQTEKKQLWVLATVGLFLVLMAGINFVNLATARLFYRSREAGVRKVLGSSPSQIRWQFITETAILVFTSTILSLLTAYAALPSFNQLFDTTISSAALYQPVFIGFSLALFVTVSLLVGYYPGTLLSRLKPAETIRGKLGVARTAGVPLRKVLVVSQFAIVLFMISCTLIISRQMKASMDTDIGFNKTGIVMVDVPNQDLSVIETIRQRVGMLAGVNGLSFCYSSPMSNMYNLNDFEFENATAKTGFRINEKAADTSYLHTFGLHLVAGRNMTGGDTAATCLVNETFVKRMKYTPEQILGRKMTAFGRKVVITGVVKDFHTNDFHEEIAPVCLVSNYRSYGRCAVAMDMRKAKQLLPAMEKVWKEVFPDYGWSYNFLDDNIRDMYHAEETLLKLIQIFSSLVILVGCIGLFGMVSFIAVQRKKEIGVRKVLGASVTSILWLFMKEFLQLLLMALLVAIPVAWYVMHQWLQDFAFRVTLKPGYFVMPVLITTVLVLLTISVKSVRAALSNPVHSLKNE</sequence>
<dbReference type="EMBL" id="VIWO01000016">
    <property type="protein sequence ID" value="TWF32360.1"/>
    <property type="molecule type" value="Genomic_DNA"/>
</dbReference>
<evidence type="ECO:0000256" key="5">
    <source>
        <dbReference type="ARBA" id="ARBA00023136"/>
    </source>
</evidence>
<keyword evidence="3 6" id="KW-0812">Transmembrane</keyword>
<accession>A0A561P2M5</accession>
<evidence type="ECO:0000256" key="2">
    <source>
        <dbReference type="ARBA" id="ARBA00022475"/>
    </source>
</evidence>
<dbReference type="Pfam" id="PF02687">
    <property type="entry name" value="FtsX"/>
    <property type="match status" value="2"/>
</dbReference>
<feature type="transmembrane region" description="Helical" evidence="6">
    <location>
        <begin position="21"/>
        <end position="43"/>
    </location>
</feature>
<evidence type="ECO:0000256" key="1">
    <source>
        <dbReference type="ARBA" id="ARBA00004651"/>
    </source>
</evidence>
<feature type="transmembrane region" description="Helical" evidence="6">
    <location>
        <begin position="376"/>
        <end position="395"/>
    </location>
</feature>
<dbReference type="Proteomes" id="UP000320811">
    <property type="component" value="Unassembled WGS sequence"/>
</dbReference>
<feature type="transmembrane region" description="Helical" evidence="6">
    <location>
        <begin position="671"/>
        <end position="693"/>
    </location>
</feature>
<comment type="subcellular location">
    <subcellularLocation>
        <location evidence="1">Cell membrane</location>
        <topology evidence="1">Multi-pass membrane protein</topology>
    </subcellularLocation>
</comment>
<dbReference type="PANTHER" id="PTHR30572:SF18">
    <property type="entry name" value="ABC-TYPE MACROLIDE FAMILY EXPORT SYSTEM PERMEASE COMPONENT 2"/>
    <property type="match status" value="1"/>
</dbReference>
<evidence type="ECO:0000256" key="3">
    <source>
        <dbReference type="ARBA" id="ARBA00022692"/>
    </source>
</evidence>
<dbReference type="Pfam" id="PF12704">
    <property type="entry name" value="MacB_PCD"/>
    <property type="match status" value="1"/>
</dbReference>
<feature type="transmembrane region" description="Helical" evidence="6">
    <location>
        <begin position="755"/>
        <end position="774"/>
    </location>
</feature>
<dbReference type="PANTHER" id="PTHR30572">
    <property type="entry name" value="MEMBRANE COMPONENT OF TRANSPORTER-RELATED"/>
    <property type="match status" value="1"/>
</dbReference>
<keyword evidence="2" id="KW-1003">Cell membrane</keyword>
<keyword evidence="5 6" id="KW-0472">Membrane</keyword>
<feature type="transmembrane region" description="Helical" evidence="6">
    <location>
        <begin position="426"/>
        <end position="445"/>
    </location>
</feature>
<feature type="transmembrane region" description="Helical" evidence="6">
    <location>
        <begin position="283"/>
        <end position="311"/>
    </location>
</feature>
<gene>
    <name evidence="9" type="ORF">FHW36_11633</name>
</gene>
<evidence type="ECO:0000256" key="4">
    <source>
        <dbReference type="ARBA" id="ARBA00022989"/>
    </source>
</evidence>
<organism evidence="9 10">
    <name type="scientific">Chitinophaga polysaccharea</name>
    <dbReference type="NCBI Taxonomy" id="1293035"/>
    <lineage>
        <taxon>Bacteria</taxon>
        <taxon>Pseudomonadati</taxon>
        <taxon>Bacteroidota</taxon>
        <taxon>Chitinophagia</taxon>
        <taxon>Chitinophagales</taxon>
        <taxon>Chitinophagaceae</taxon>
        <taxon>Chitinophaga</taxon>
    </lineage>
</organism>